<dbReference type="GO" id="GO:0017148">
    <property type="term" value="P:negative regulation of translation"/>
    <property type="evidence" value="ECO:0007669"/>
    <property type="project" value="TreeGrafter"/>
</dbReference>
<dbReference type="PROSITE" id="PS50005">
    <property type="entry name" value="TPR"/>
    <property type="match status" value="1"/>
</dbReference>
<reference evidence="4 5" key="1">
    <citation type="journal article" date="2021" name="Nat. Plants">
        <title>The Taxus genome provides insights into paclitaxel biosynthesis.</title>
        <authorList>
            <person name="Xiong X."/>
            <person name="Gou J."/>
            <person name="Liao Q."/>
            <person name="Li Y."/>
            <person name="Zhou Q."/>
            <person name="Bi G."/>
            <person name="Li C."/>
            <person name="Du R."/>
            <person name="Wang X."/>
            <person name="Sun T."/>
            <person name="Guo L."/>
            <person name="Liang H."/>
            <person name="Lu P."/>
            <person name="Wu Y."/>
            <person name="Zhang Z."/>
            <person name="Ro D.K."/>
            <person name="Shang Y."/>
            <person name="Huang S."/>
            <person name="Yan J."/>
        </authorList>
    </citation>
    <scope>NUCLEOTIDE SEQUENCE [LARGE SCALE GENOMIC DNA]</scope>
    <source>
        <strain evidence="4">Ta-2019</strain>
    </source>
</reference>
<evidence type="ECO:0000256" key="2">
    <source>
        <dbReference type="PROSITE-ProRule" id="PRU00339"/>
    </source>
</evidence>
<gene>
    <name evidence="4" type="ORF">KI387_022756</name>
</gene>
<protein>
    <recommendedName>
        <fullName evidence="6">CCR4-NOT transcription complex subunit 10</fullName>
    </recommendedName>
</protein>
<dbReference type="InterPro" id="IPR019734">
    <property type="entry name" value="TPR_rpt"/>
</dbReference>
<dbReference type="OMA" id="PECSRMY"/>
<dbReference type="AlphaFoldDB" id="A0AA38G3C9"/>
<dbReference type="EMBL" id="JAHRHJ020000005">
    <property type="protein sequence ID" value="KAH9314129.1"/>
    <property type="molecule type" value="Genomic_DNA"/>
</dbReference>
<comment type="caution">
    <text evidence="4">The sequence shown here is derived from an EMBL/GenBank/DDBJ whole genome shotgun (WGS) entry which is preliminary data.</text>
</comment>
<dbReference type="Gene3D" id="1.25.40.10">
    <property type="entry name" value="Tetratricopeptide repeat domain"/>
    <property type="match status" value="3"/>
</dbReference>
<dbReference type="PANTHER" id="PTHR12979:SF5">
    <property type="entry name" value="CCR4-NOT TRANSCRIPTION COMPLEX SUBUNIT 10"/>
    <property type="match status" value="1"/>
</dbReference>
<evidence type="ECO:0000313" key="4">
    <source>
        <dbReference type="EMBL" id="KAH9314129.1"/>
    </source>
</evidence>
<dbReference type="InterPro" id="IPR011990">
    <property type="entry name" value="TPR-like_helical_dom_sf"/>
</dbReference>
<feature type="compositionally biased region" description="Polar residues" evidence="3">
    <location>
        <begin position="614"/>
        <end position="635"/>
    </location>
</feature>
<evidence type="ECO:0000256" key="1">
    <source>
        <dbReference type="ARBA" id="ARBA00010080"/>
    </source>
</evidence>
<keyword evidence="5" id="KW-1185">Reference proteome</keyword>
<accession>A0AA38G3C9</accession>
<feature type="region of interest" description="Disordered" evidence="3">
    <location>
        <begin position="1"/>
        <end position="20"/>
    </location>
</feature>
<dbReference type="PANTHER" id="PTHR12979">
    <property type="entry name" value="CCR4-NOT TRANSCRIPTION COMPLEX SUBUNIT 10"/>
    <property type="match status" value="1"/>
</dbReference>
<proteinExistence type="inferred from homology"/>
<feature type="region of interest" description="Disordered" evidence="3">
    <location>
        <begin position="596"/>
        <end position="635"/>
    </location>
</feature>
<sequence>MESSQAVQREGSQEDEGNLLPAATLAKDAATMFKSRRFQDCIDVLNQVLQKKEDDPKVLHNIAVAEYYRDGCMDPQKLLEVLDKVKKKSEELVHAAGDQLEGISSPSHNSSTLVPKTSGVVGAQQTSVSSNSDGVAFVDDYDTSIATLNTAVILYKLQHYESAMSVLEPLYQNIEPIDEVTALRICLLMLDIALASHEAEKAADVVQYVEKAESGVNLQSQSTNQPLKSTSSTPANLAAAEVASAATTSNASTASVVTVNTENSLTRTLSDEACDYEALLSTFGNDNQNLGRPSAPLSISSDFARASGERLAPLSDLKLQLHLYKVRLLLLTRNLKAAKREVKLAMNIARGRDSSTALLLKAQLEYSRGNHRKAIKLLTTCSSRAEQGMSCMIWNNLGCIHHKLRKDNIAAVYFRKAFQSTASLGAEQPPKLSKCSQDKSQSIMYNCGMLHLVRGNPTVAAQCFQLACGLYYNRPLLWLRLAECCISAQEKGLSKTPKSDSGVREDRLKVHIFGDGRWRYIVLPDGISTPFPEEGKSDSEEGFDNLNLPFTSGEETFFQLGQPVKLSMLFARQCLQMSLWLLKRNNNRLIESVFSTEKNEEEDSDQATIGLKNLDQNSTSTGESKGASNTTAGLANQVNANGVTKESKGNTGSGNPISASVDTYKEILRKENMFARQAVLANLAYVELSLENPLKALTTAELLLQQPEFVRTYVYLARIYAAEALCRLNRPKEAAEQLSVCMEEGHNIDLAVNANEDGHKWKSAENSEASGDGEDNAVVYNSSITGSLAEHQNISHITGGQARSTLYVNLAAVFAMQGDFQQAHQYATQAVSLTPTNTLAVLSVVYVELLQGKTQEAISKLKQCRLLHVASPTIVSRGS</sequence>
<keyword evidence="2" id="KW-0802">TPR repeat</keyword>
<evidence type="ECO:0000313" key="5">
    <source>
        <dbReference type="Proteomes" id="UP000824469"/>
    </source>
</evidence>
<dbReference type="Proteomes" id="UP000824469">
    <property type="component" value="Unassembled WGS sequence"/>
</dbReference>
<comment type="similarity">
    <text evidence="1">Belongs to the CNOT10 family.</text>
</comment>
<organism evidence="4 5">
    <name type="scientific">Taxus chinensis</name>
    <name type="common">Chinese yew</name>
    <name type="synonym">Taxus wallichiana var. chinensis</name>
    <dbReference type="NCBI Taxonomy" id="29808"/>
    <lineage>
        <taxon>Eukaryota</taxon>
        <taxon>Viridiplantae</taxon>
        <taxon>Streptophyta</taxon>
        <taxon>Embryophyta</taxon>
        <taxon>Tracheophyta</taxon>
        <taxon>Spermatophyta</taxon>
        <taxon>Pinopsida</taxon>
        <taxon>Pinidae</taxon>
        <taxon>Conifers II</taxon>
        <taxon>Cupressales</taxon>
        <taxon>Taxaceae</taxon>
        <taxon>Taxus</taxon>
    </lineage>
</organism>
<name>A0AA38G3C9_TAXCH</name>
<dbReference type="GO" id="GO:0030014">
    <property type="term" value="C:CCR4-NOT complex"/>
    <property type="evidence" value="ECO:0007669"/>
    <property type="project" value="InterPro"/>
</dbReference>
<feature type="repeat" description="TPR" evidence="2">
    <location>
        <begin position="804"/>
        <end position="837"/>
    </location>
</feature>
<dbReference type="InterPro" id="IPR039740">
    <property type="entry name" value="CNOT10"/>
</dbReference>
<dbReference type="SUPFAM" id="SSF48452">
    <property type="entry name" value="TPR-like"/>
    <property type="match status" value="2"/>
</dbReference>
<dbReference type="GO" id="GO:0006402">
    <property type="term" value="P:mRNA catabolic process"/>
    <property type="evidence" value="ECO:0007669"/>
    <property type="project" value="TreeGrafter"/>
</dbReference>
<dbReference type="SMART" id="SM00028">
    <property type="entry name" value="TPR"/>
    <property type="match status" value="4"/>
</dbReference>
<evidence type="ECO:0000256" key="3">
    <source>
        <dbReference type="SAM" id="MobiDB-lite"/>
    </source>
</evidence>
<evidence type="ECO:0008006" key="6">
    <source>
        <dbReference type="Google" id="ProtNLM"/>
    </source>
</evidence>